<accession>A0A9W4DT18</accession>
<dbReference type="Pfam" id="PF11796">
    <property type="entry name" value="DUF3323"/>
    <property type="match status" value="1"/>
</dbReference>
<reference evidence="3" key="1">
    <citation type="submission" date="2021-05" db="EMBL/GenBank/DDBJ databases">
        <authorList>
            <person name="Arsene-Ploetze F."/>
        </authorList>
    </citation>
    <scope>NUCLEOTIDE SEQUENCE</scope>
    <source>
        <strain evidence="3">DSM 42138</strain>
    </source>
</reference>
<evidence type="ECO:0008006" key="5">
    <source>
        <dbReference type="Google" id="ProtNLM"/>
    </source>
</evidence>
<dbReference type="InterPro" id="IPR013495">
    <property type="entry name" value="CHP02679"/>
</dbReference>
<evidence type="ECO:0000313" key="4">
    <source>
        <dbReference type="Proteomes" id="UP001152519"/>
    </source>
</evidence>
<evidence type="ECO:0000259" key="2">
    <source>
        <dbReference type="Pfam" id="PF11796"/>
    </source>
</evidence>
<dbReference type="EMBL" id="CAJSLV010000049">
    <property type="protein sequence ID" value="CAG6393447.1"/>
    <property type="molecule type" value="Genomic_DNA"/>
</dbReference>
<proteinExistence type="predicted"/>
<dbReference type="InterPro" id="IPR024466">
    <property type="entry name" value="CHP02679_N"/>
</dbReference>
<evidence type="ECO:0000313" key="3">
    <source>
        <dbReference type="EMBL" id="CAG6393447.1"/>
    </source>
</evidence>
<feature type="domain" description="Conserved hypothetical protein CHP02679 N terminus" evidence="2">
    <location>
        <begin position="34"/>
        <end position="241"/>
    </location>
</feature>
<dbReference type="NCBIfam" id="TIGR02679">
    <property type="entry name" value="TIGR02679 family protein"/>
    <property type="match status" value="1"/>
</dbReference>
<comment type="caution">
    <text evidence="3">The sequence shown here is derived from an EMBL/GenBank/DDBJ whole genome shotgun (WGS) entry which is preliminary data.</text>
</comment>
<keyword evidence="4" id="KW-1185">Reference proteome</keyword>
<gene>
    <name evidence="3" type="ORF">SCOCK_200059</name>
</gene>
<dbReference type="Pfam" id="PF09664">
    <property type="entry name" value="DUF2399"/>
    <property type="match status" value="1"/>
</dbReference>
<sequence length="417" mass="43733">MDLPRLQRLLGGPETAWLLERVRNRIAAGRPLDASATLRSATPGQRRAAEALLGRRLRAGASLTVPLAEVDRVLRESLACPDGLAAAVVALTGPVGDKRAQDAALAASWQQVLAELDQPAVTDRPELASWPAMLAATGLLKRLSGSDPAIARQLAADIVRVLALLPSDGLALPVLAARALGDAHALDDGRPLTTLVLSGVRHLAGLPAATTAGAEGRRAAWAAVGVALDELSSRVLVLGLPGSPRGTVGRVLAAAREGGEPCVLTLRQLVRQVPDLGLDEHVVRICENPAVLAAAADELGPGCPPLVCAEGTLSAAARCLLRHLRDRGCRLAFHGDFDWGGIRIATGVLRLFGATPWRYDAVSYLAAVERSLGSPLTTGSPVPTPWDPALGEAISHHRVRVEEEHLIDQLLTDLRSP</sequence>
<name>A0A9W4DT18_9ACTN</name>
<protein>
    <recommendedName>
        <fullName evidence="5">TIGR02679 family protein</fullName>
    </recommendedName>
</protein>
<evidence type="ECO:0000259" key="1">
    <source>
        <dbReference type="Pfam" id="PF09664"/>
    </source>
</evidence>
<dbReference type="AlphaFoldDB" id="A0A9W4DT18"/>
<dbReference type="Proteomes" id="UP001152519">
    <property type="component" value="Unassembled WGS sequence"/>
</dbReference>
<feature type="domain" description="DUF2399" evidence="1">
    <location>
        <begin position="262"/>
        <end position="414"/>
    </location>
</feature>
<organism evidence="3 4">
    <name type="scientific">Actinacidiphila cocklensis</name>
    <dbReference type="NCBI Taxonomy" id="887465"/>
    <lineage>
        <taxon>Bacteria</taxon>
        <taxon>Bacillati</taxon>
        <taxon>Actinomycetota</taxon>
        <taxon>Actinomycetes</taxon>
        <taxon>Kitasatosporales</taxon>
        <taxon>Streptomycetaceae</taxon>
        <taxon>Actinacidiphila</taxon>
    </lineage>
</organism>
<dbReference type="InterPro" id="IPR024465">
    <property type="entry name" value="DUF2399"/>
</dbReference>